<evidence type="ECO:0000313" key="2">
    <source>
        <dbReference type="EMBL" id="NBG87116.1"/>
    </source>
</evidence>
<dbReference type="Pfam" id="PF12822">
    <property type="entry name" value="ECF_trnsprt"/>
    <property type="match status" value="1"/>
</dbReference>
<dbReference type="NCBIfam" id="TIGR04518">
    <property type="entry name" value="ECF_S_folT_fam"/>
    <property type="match status" value="1"/>
</dbReference>
<feature type="transmembrane region" description="Helical" evidence="1">
    <location>
        <begin position="170"/>
        <end position="187"/>
    </location>
</feature>
<feature type="transmembrane region" description="Helical" evidence="1">
    <location>
        <begin position="127"/>
        <end position="150"/>
    </location>
</feature>
<evidence type="ECO:0000313" key="3">
    <source>
        <dbReference type="Proteomes" id="UP000449710"/>
    </source>
</evidence>
<gene>
    <name evidence="2" type="ORF">ISALK_01245</name>
</gene>
<accession>A0AA44BE50</accession>
<keyword evidence="1" id="KW-0812">Transmembrane</keyword>
<feature type="transmembrane region" description="Helical" evidence="1">
    <location>
        <begin position="20"/>
        <end position="42"/>
    </location>
</feature>
<dbReference type="InterPro" id="IPR024529">
    <property type="entry name" value="ECF_trnsprt_substrate-spec"/>
</dbReference>
<evidence type="ECO:0000256" key="1">
    <source>
        <dbReference type="SAM" id="Phobius"/>
    </source>
</evidence>
<comment type="caution">
    <text evidence="2">The sequence shown here is derived from an EMBL/GenBank/DDBJ whole genome shotgun (WGS) entry which is preliminary data.</text>
</comment>
<dbReference type="GO" id="GO:0022857">
    <property type="term" value="F:transmembrane transporter activity"/>
    <property type="evidence" value="ECO:0007669"/>
    <property type="project" value="InterPro"/>
</dbReference>
<proteinExistence type="predicted"/>
<dbReference type="Gene3D" id="1.10.1760.20">
    <property type="match status" value="1"/>
</dbReference>
<reference evidence="2 3" key="1">
    <citation type="submission" date="2019-04" db="EMBL/GenBank/DDBJ databases">
        <title>Isachenkonia alkalipeptolytica gen. nov. sp. nov. a new anaerobic, alkiliphilic organothrophic bacterium capable to reduce synthesized ferrihydrite isolated from a soda lake.</title>
        <authorList>
            <person name="Toshchakov S.V."/>
            <person name="Zavarzina D.G."/>
            <person name="Zhilina T.N."/>
            <person name="Kostrikina N.A."/>
            <person name="Kublanov I.V."/>
        </authorList>
    </citation>
    <scope>NUCLEOTIDE SEQUENCE [LARGE SCALE GENOMIC DNA]</scope>
    <source>
        <strain evidence="2 3">Z-1701</strain>
    </source>
</reference>
<dbReference type="EMBL" id="SUMG01000001">
    <property type="protein sequence ID" value="NBG87116.1"/>
    <property type="molecule type" value="Genomic_DNA"/>
</dbReference>
<sequence>MDRSDNISVKRFFSPGKLTTRTLVISALLISMAVVLGQFSFMVGPSVRIGFSRIPIIVSGMLLGPLAGGLTGIVHDLINFIMRPAGGFHPGFTLSAMMTGMIPGFIVQFSLFSGFRKFNRSRKAFTVTNVVTSVAAVYLIVTLLMNTYWLSQLIGDSYLVLLPVRASTQLLANVVNALVIVMLAKPLENFKKQYS</sequence>
<dbReference type="Proteomes" id="UP000449710">
    <property type="component" value="Unassembled WGS sequence"/>
</dbReference>
<feature type="transmembrane region" description="Helical" evidence="1">
    <location>
        <begin position="94"/>
        <end position="115"/>
    </location>
</feature>
<dbReference type="InterPro" id="IPR030949">
    <property type="entry name" value="ECF_S_folate_fam"/>
</dbReference>
<organism evidence="2 3">
    <name type="scientific">Isachenkonia alkalipeptolytica</name>
    <dbReference type="NCBI Taxonomy" id="2565777"/>
    <lineage>
        <taxon>Bacteria</taxon>
        <taxon>Bacillati</taxon>
        <taxon>Bacillota</taxon>
        <taxon>Clostridia</taxon>
        <taxon>Eubacteriales</taxon>
        <taxon>Clostridiaceae</taxon>
        <taxon>Isachenkonia</taxon>
    </lineage>
</organism>
<keyword evidence="3" id="KW-1185">Reference proteome</keyword>
<name>A0AA44BE50_9CLOT</name>
<dbReference type="AlphaFoldDB" id="A0AA44BE50"/>
<feature type="transmembrane region" description="Helical" evidence="1">
    <location>
        <begin position="54"/>
        <end position="74"/>
    </location>
</feature>
<keyword evidence="1" id="KW-1133">Transmembrane helix</keyword>
<protein>
    <submittedName>
        <fullName evidence="2">Folate family ECF transporter S component</fullName>
    </submittedName>
</protein>
<keyword evidence="1" id="KW-0472">Membrane</keyword>
<dbReference type="RefSeq" id="WP_160718417.1">
    <property type="nucleotide sequence ID" value="NZ_SUMG01000001.1"/>
</dbReference>